<evidence type="ECO:0000259" key="6">
    <source>
        <dbReference type="Pfam" id="PF00557"/>
    </source>
</evidence>
<dbReference type="Pfam" id="PF00557">
    <property type="entry name" value="Peptidase_M24"/>
    <property type="match status" value="1"/>
</dbReference>
<keyword evidence="8" id="KW-0031">Aminopeptidase</keyword>
<evidence type="ECO:0000256" key="4">
    <source>
        <dbReference type="ARBA" id="ARBA00023049"/>
    </source>
</evidence>
<proteinExistence type="inferred from homology"/>
<dbReference type="PANTHER" id="PTHR46112">
    <property type="entry name" value="AMINOPEPTIDASE"/>
    <property type="match status" value="1"/>
</dbReference>
<gene>
    <name evidence="8" type="ORF">BROFUL_03269</name>
</gene>
<dbReference type="Pfam" id="PF01321">
    <property type="entry name" value="Creatinase_N"/>
    <property type="match status" value="1"/>
</dbReference>
<dbReference type="AlphaFoldDB" id="A0A0M2USS1"/>
<dbReference type="GO" id="GO:0046872">
    <property type="term" value="F:metal ion binding"/>
    <property type="evidence" value="ECO:0007669"/>
    <property type="project" value="UniProtKB-KW"/>
</dbReference>
<dbReference type="Proteomes" id="UP000034954">
    <property type="component" value="Unassembled WGS sequence"/>
</dbReference>
<comment type="caution">
    <text evidence="8">The sequence shown here is derived from an EMBL/GenBank/DDBJ whole genome shotgun (WGS) entry which is preliminary data.</text>
</comment>
<dbReference type="GO" id="GO:0006508">
    <property type="term" value="P:proteolysis"/>
    <property type="evidence" value="ECO:0007669"/>
    <property type="project" value="UniProtKB-KW"/>
</dbReference>
<dbReference type="GO" id="GO:0008237">
    <property type="term" value="F:metallopeptidase activity"/>
    <property type="evidence" value="ECO:0007669"/>
    <property type="project" value="UniProtKB-KW"/>
</dbReference>
<sequence length="356" mass="40322">MNCLKKIKQTLTEEHVDGFLVTNAVNIHYITKFTGSESILLITRERDYLFTDFRYVEQAQKDIPWITVVEKKVSLERTISAKLKRLKIKELSIEALFLTVHQYHEILGSYGGIHLIPTKGIVEEYRKRKTDQELEKIRTAISIAEKAYNRVEKKIGVGLSEKKIADILELEIRNHGGERSAFEIICATGQRASLPHAHPTERIIGEKEAILIDWGACFQFYNSDLTRVRFIDKISPDYKKIYQIVLDAQGFAIDSIKPGRKAKEIDSAARSYIEKKGFAKCFGHGLGHGIGLEVHEGPVINSRSKEVLEENMVFTVEPGIYIPGWGGIRIEDMVLVTPSGCEVLSRIPKRLEEIAG</sequence>
<dbReference type="Gene3D" id="3.40.350.10">
    <property type="entry name" value="Creatinase/prolidase N-terminal domain"/>
    <property type="match status" value="1"/>
</dbReference>
<dbReference type="Gene3D" id="3.90.230.10">
    <property type="entry name" value="Creatinase/methionine aminopeptidase superfamily"/>
    <property type="match status" value="1"/>
</dbReference>
<organism evidence="8 9">
    <name type="scientific">Candidatus Brocadia fulgida</name>
    <dbReference type="NCBI Taxonomy" id="380242"/>
    <lineage>
        <taxon>Bacteria</taxon>
        <taxon>Pseudomonadati</taxon>
        <taxon>Planctomycetota</taxon>
        <taxon>Candidatus Brocadiia</taxon>
        <taxon>Candidatus Brocadiales</taxon>
        <taxon>Candidatus Brocadiaceae</taxon>
        <taxon>Candidatus Brocadia</taxon>
    </lineage>
</organism>
<keyword evidence="3" id="KW-0378">Hydrolase</keyword>
<keyword evidence="1" id="KW-0645">Protease</keyword>
<evidence type="ECO:0000256" key="3">
    <source>
        <dbReference type="ARBA" id="ARBA00022801"/>
    </source>
</evidence>
<evidence type="ECO:0000313" key="9">
    <source>
        <dbReference type="Proteomes" id="UP000034954"/>
    </source>
</evidence>
<accession>A0A0M2USS1</accession>
<dbReference type="SUPFAM" id="SSF55920">
    <property type="entry name" value="Creatinase/aminopeptidase"/>
    <property type="match status" value="1"/>
</dbReference>
<keyword evidence="9" id="KW-1185">Reference proteome</keyword>
<evidence type="ECO:0000256" key="1">
    <source>
        <dbReference type="ARBA" id="ARBA00022670"/>
    </source>
</evidence>
<evidence type="ECO:0000256" key="2">
    <source>
        <dbReference type="ARBA" id="ARBA00022723"/>
    </source>
</evidence>
<dbReference type="InterPro" id="IPR036005">
    <property type="entry name" value="Creatinase/aminopeptidase-like"/>
</dbReference>
<dbReference type="SUPFAM" id="SSF53092">
    <property type="entry name" value="Creatinase/prolidase N-terminal domain"/>
    <property type="match status" value="1"/>
</dbReference>
<dbReference type="GO" id="GO:0004177">
    <property type="term" value="F:aminopeptidase activity"/>
    <property type="evidence" value="ECO:0007669"/>
    <property type="project" value="UniProtKB-KW"/>
</dbReference>
<dbReference type="PANTHER" id="PTHR46112:SF3">
    <property type="entry name" value="AMINOPEPTIDASE YPDF"/>
    <property type="match status" value="1"/>
</dbReference>
<feature type="domain" description="Creatinase N-terminal" evidence="7">
    <location>
        <begin position="4"/>
        <end position="126"/>
    </location>
</feature>
<dbReference type="PATRIC" id="fig|380242.3.peg.4030"/>
<dbReference type="InterPro" id="IPR000994">
    <property type="entry name" value="Pept_M24"/>
</dbReference>
<dbReference type="InterPro" id="IPR050659">
    <property type="entry name" value="Peptidase_M24B"/>
</dbReference>
<dbReference type="PROSITE" id="PS00491">
    <property type="entry name" value="PROLINE_PEPTIDASE"/>
    <property type="match status" value="1"/>
</dbReference>
<comment type="similarity">
    <text evidence="5">Belongs to the peptidase M24B family.</text>
</comment>
<evidence type="ECO:0000313" key="8">
    <source>
        <dbReference type="EMBL" id="KKO18046.1"/>
    </source>
</evidence>
<reference evidence="8 9" key="1">
    <citation type="journal article" date="2013" name="BMC Microbiol.">
        <title>Identification of the type II cytochrome c maturation pathway in anammox bacteria by comparative genomics.</title>
        <authorList>
            <person name="Ferousi C."/>
            <person name="Speth D.R."/>
            <person name="Reimann J."/>
            <person name="Op den Camp H.J."/>
            <person name="Allen J.W."/>
            <person name="Keltjens J.T."/>
            <person name="Jetten M.S."/>
        </authorList>
    </citation>
    <scope>NUCLEOTIDE SEQUENCE [LARGE SCALE GENOMIC DNA]</scope>
    <source>
        <strain evidence="8">RU1</strain>
    </source>
</reference>
<dbReference type="InterPro" id="IPR000587">
    <property type="entry name" value="Creatinase_N"/>
</dbReference>
<evidence type="ECO:0000256" key="5">
    <source>
        <dbReference type="RuleBase" id="RU000590"/>
    </source>
</evidence>
<feature type="domain" description="Peptidase M24" evidence="6">
    <location>
        <begin position="135"/>
        <end position="338"/>
    </location>
</feature>
<protein>
    <submittedName>
        <fullName evidence="8">Aminopeptidase</fullName>
    </submittedName>
</protein>
<keyword evidence="4" id="KW-0482">Metalloprotease</keyword>
<name>A0A0M2USS1_9BACT</name>
<keyword evidence="2 5" id="KW-0479">Metal-binding</keyword>
<dbReference type="EMBL" id="LAQJ01000299">
    <property type="protein sequence ID" value="KKO18046.1"/>
    <property type="molecule type" value="Genomic_DNA"/>
</dbReference>
<evidence type="ECO:0000259" key="7">
    <source>
        <dbReference type="Pfam" id="PF01321"/>
    </source>
</evidence>
<dbReference type="InterPro" id="IPR001131">
    <property type="entry name" value="Peptidase_M24B_aminopep-P_CS"/>
</dbReference>
<dbReference type="InterPro" id="IPR029149">
    <property type="entry name" value="Creatin/AminoP/Spt16_N"/>
</dbReference>